<organism evidence="3 4">
    <name type="scientific">Novosphingobium cyanobacteriorum</name>
    <dbReference type="NCBI Taxonomy" id="3024215"/>
    <lineage>
        <taxon>Bacteria</taxon>
        <taxon>Pseudomonadati</taxon>
        <taxon>Pseudomonadota</taxon>
        <taxon>Alphaproteobacteria</taxon>
        <taxon>Sphingomonadales</taxon>
        <taxon>Sphingomonadaceae</taxon>
        <taxon>Novosphingobium</taxon>
    </lineage>
</organism>
<reference evidence="3 4" key="1">
    <citation type="submission" date="2023-03" db="EMBL/GenBank/DDBJ databases">
        <title>Novosphingobium cyanobacteriorum sp. nov., isolated from a eutrophic reservoir during the Microcystis bloom period.</title>
        <authorList>
            <person name="Kang M."/>
            <person name="Le V."/>
            <person name="Ko S.-R."/>
            <person name="Lee S.-A."/>
            <person name="Ahn C.-Y."/>
        </authorList>
    </citation>
    <scope>NUCLEOTIDE SEQUENCE [LARGE SCALE GENOMIC DNA]</scope>
    <source>
        <strain evidence="3 4">HBC54</strain>
    </source>
</reference>
<feature type="chain" id="PRO_5046587902" description="Argininosuccinate lyase" evidence="2">
    <location>
        <begin position="20"/>
        <end position="74"/>
    </location>
</feature>
<keyword evidence="2" id="KW-0732">Signal</keyword>
<name>A0ABT6CGX5_9SPHN</name>
<protein>
    <recommendedName>
        <fullName evidence="5">Argininosuccinate lyase</fullName>
    </recommendedName>
</protein>
<evidence type="ECO:0000313" key="3">
    <source>
        <dbReference type="EMBL" id="MDF8333178.1"/>
    </source>
</evidence>
<dbReference type="Proteomes" id="UP001222770">
    <property type="component" value="Unassembled WGS sequence"/>
</dbReference>
<gene>
    <name evidence="3" type="ORF">POM99_08205</name>
</gene>
<feature type="region of interest" description="Disordered" evidence="1">
    <location>
        <begin position="51"/>
        <end position="74"/>
    </location>
</feature>
<evidence type="ECO:0008006" key="5">
    <source>
        <dbReference type="Google" id="ProtNLM"/>
    </source>
</evidence>
<keyword evidence="4" id="KW-1185">Reference proteome</keyword>
<proteinExistence type="predicted"/>
<evidence type="ECO:0000313" key="4">
    <source>
        <dbReference type="Proteomes" id="UP001222770"/>
    </source>
</evidence>
<dbReference type="PROSITE" id="PS51257">
    <property type="entry name" value="PROKAR_LIPOPROTEIN"/>
    <property type="match status" value="1"/>
</dbReference>
<feature type="signal peptide" evidence="2">
    <location>
        <begin position="1"/>
        <end position="19"/>
    </location>
</feature>
<accession>A0ABT6CGX5</accession>
<dbReference type="EMBL" id="JAROCY010000006">
    <property type="protein sequence ID" value="MDF8333178.1"/>
    <property type="molecule type" value="Genomic_DNA"/>
</dbReference>
<sequence length="74" mass="7222">MRGLIAGPALALMLAAAVAGCSRDSDPGPGGVTQGEAKALDDAAQMLESRPAPPLVDATVPADLLAPEASGTPE</sequence>
<evidence type="ECO:0000256" key="2">
    <source>
        <dbReference type="SAM" id="SignalP"/>
    </source>
</evidence>
<dbReference type="RefSeq" id="WP_277276602.1">
    <property type="nucleotide sequence ID" value="NZ_JAROCY010000006.1"/>
</dbReference>
<evidence type="ECO:0000256" key="1">
    <source>
        <dbReference type="SAM" id="MobiDB-lite"/>
    </source>
</evidence>
<comment type="caution">
    <text evidence="3">The sequence shown here is derived from an EMBL/GenBank/DDBJ whole genome shotgun (WGS) entry which is preliminary data.</text>
</comment>